<dbReference type="RefSeq" id="WP_366922790.1">
    <property type="nucleotide sequence ID" value="NZ_CP121694.1"/>
</dbReference>
<reference evidence="1 2" key="1">
    <citation type="submission" date="2023-04" db="EMBL/GenBank/DDBJ databases">
        <authorList>
            <person name="Hsu D."/>
        </authorList>
    </citation>
    <scope>NUCLEOTIDE SEQUENCE [LARGE SCALE GENOMIC DNA]</scope>
    <source>
        <strain evidence="1 2">MK1</strain>
    </source>
</reference>
<dbReference type="EMBL" id="CP121694">
    <property type="protein sequence ID" value="WRO23405.1"/>
    <property type="molecule type" value="Genomic_DNA"/>
</dbReference>
<evidence type="ECO:0000313" key="1">
    <source>
        <dbReference type="EMBL" id="WRO23405.1"/>
    </source>
</evidence>
<dbReference type="Proteomes" id="UP001329915">
    <property type="component" value="Chromosome"/>
</dbReference>
<organism evidence="1 2">
    <name type="scientific">Metallumcola ferriviriculae</name>
    <dbReference type="NCBI Taxonomy" id="3039180"/>
    <lineage>
        <taxon>Bacteria</taxon>
        <taxon>Bacillati</taxon>
        <taxon>Bacillota</taxon>
        <taxon>Clostridia</taxon>
        <taxon>Neomoorellales</taxon>
        <taxon>Desulfitibacteraceae</taxon>
        <taxon>Metallumcola</taxon>
    </lineage>
</organism>
<evidence type="ECO:0000313" key="2">
    <source>
        <dbReference type="Proteomes" id="UP001329915"/>
    </source>
</evidence>
<keyword evidence="2" id="KW-1185">Reference proteome</keyword>
<dbReference type="InterPro" id="IPR050708">
    <property type="entry name" value="T6SS_VgrG/RHS"/>
</dbReference>
<dbReference type="PANTHER" id="PTHR32305">
    <property type="match status" value="1"/>
</dbReference>
<dbReference type="InterPro" id="IPR022385">
    <property type="entry name" value="Rhs_assc_core"/>
</dbReference>
<gene>
    <name evidence="1" type="ORF">MFMK1_003265</name>
</gene>
<dbReference type="Gene3D" id="2.180.10.10">
    <property type="entry name" value="RHS repeat-associated core"/>
    <property type="match status" value="1"/>
</dbReference>
<sequence length="489" mass="54976">MQESRDFITQSLVRDLEHQAVELAQIDTEIEKMLKSFDYQTHYHARCVGSAAGTVAGGYRDRMETTYALDMLSPTQNILLSYGDQVQTQRFTYSLEVLSMHFQSLDDHDNGWVPEGDETTYSGEWETLYYLQDELGSIMKVVGANGKKSAHYNYDEFGRPLGAVKFDPNWPGPDNTLGYTGYDYDHYAGLYYANARYYMPEIGRFISEDPWNGSLFNPNTLNKYPYVLNNPMKYVDPLGLRPLDWPQFMQSNSGSTSGLGKAAAKAQWQGETAGISTPNQNGPTVTPIELVVKDNHNLFEKYLRWRLNQHPQLVVNENGESRYTEEEFNKMLNMIPVLGVENLSKNVIKKAGKSLLQKLKQLFRSKGSSNIKYGSMNPGPLPENIAKTFRSATYTKIVTQEEITLYRAYGGKAGELGSYWTKTKPQGPLQTTIDSALDQNWGNIATQVSTIKVPKGTTIFEGAAAEQRGLVGGGNQIFIEKVDPSWLVK</sequence>
<dbReference type="KEGG" id="dbc:MFMK1_003265"/>
<protein>
    <submittedName>
        <fullName evidence="1">RHS repeat-associated core domain-containing protein</fullName>
    </submittedName>
</protein>
<proteinExistence type="predicted"/>
<dbReference type="NCBIfam" id="TIGR03696">
    <property type="entry name" value="Rhs_assc_core"/>
    <property type="match status" value="1"/>
</dbReference>
<dbReference type="PANTHER" id="PTHR32305:SF15">
    <property type="entry name" value="PROTEIN RHSA-RELATED"/>
    <property type="match status" value="1"/>
</dbReference>
<accession>A0AAU0USZ6</accession>
<name>A0AAU0USZ6_9FIRM</name>
<dbReference type="AlphaFoldDB" id="A0AAU0USZ6"/>